<feature type="domain" description="CusB-like beta-barrel" evidence="6">
    <location>
        <begin position="247"/>
        <end position="323"/>
    </location>
</feature>
<proteinExistence type="inferred from homology"/>
<feature type="domain" description="CusB-like barrel-sandwich hybrid" evidence="5">
    <location>
        <begin position="127"/>
        <end position="243"/>
    </location>
</feature>
<dbReference type="InterPro" id="IPR006143">
    <property type="entry name" value="RND_pump_MFP"/>
</dbReference>
<dbReference type="PANTHER" id="PTHR30097">
    <property type="entry name" value="CATION EFFLUX SYSTEM PROTEIN CUSB"/>
    <property type="match status" value="1"/>
</dbReference>
<dbReference type="Pfam" id="PF25869">
    <property type="entry name" value="3HB_CusB"/>
    <property type="match status" value="1"/>
</dbReference>
<evidence type="ECO:0000313" key="7">
    <source>
        <dbReference type="EMBL" id="MEE2565130.1"/>
    </source>
</evidence>
<dbReference type="NCBIfam" id="TIGR01730">
    <property type="entry name" value="RND_mfp"/>
    <property type="match status" value="1"/>
</dbReference>
<protein>
    <submittedName>
        <fullName evidence="7">Efflux RND transporter periplasmic adaptor subunit</fullName>
    </submittedName>
</protein>
<evidence type="ECO:0000313" key="8">
    <source>
        <dbReference type="Proteomes" id="UP001310692"/>
    </source>
</evidence>
<dbReference type="InterPro" id="IPR058792">
    <property type="entry name" value="Beta-barrel_RND_2"/>
</dbReference>
<name>A0ABU7LUA9_9PROT</name>
<dbReference type="Pfam" id="PF25919">
    <property type="entry name" value="BSH_CusB"/>
    <property type="match status" value="1"/>
</dbReference>
<dbReference type="InterPro" id="IPR051909">
    <property type="entry name" value="MFP_Cation_Efflux"/>
</dbReference>
<gene>
    <name evidence="7" type="ORF">V0U35_00420</name>
</gene>
<feature type="region of interest" description="Disordered" evidence="3">
    <location>
        <begin position="502"/>
        <end position="526"/>
    </location>
</feature>
<accession>A0ABU7LUA9</accession>
<evidence type="ECO:0000259" key="4">
    <source>
        <dbReference type="Pfam" id="PF25869"/>
    </source>
</evidence>
<dbReference type="InterPro" id="IPR058790">
    <property type="entry name" value="BSH_CusB"/>
</dbReference>
<dbReference type="Gene3D" id="2.40.420.20">
    <property type="match status" value="1"/>
</dbReference>
<dbReference type="Pfam" id="PF11604">
    <property type="entry name" value="CusF_Ec"/>
    <property type="match status" value="1"/>
</dbReference>
<dbReference type="Proteomes" id="UP001310692">
    <property type="component" value="Unassembled WGS sequence"/>
</dbReference>
<comment type="similarity">
    <text evidence="1">Belongs to the membrane fusion protein (MFP) (TC 8.A.1) family.</text>
</comment>
<dbReference type="Gene3D" id="2.40.30.170">
    <property type="match status" value="1"/>
</dbReference>
<dbReference type="PANTHER" id="PTHR30097:SF15">
    <property type="entry name" value="CATION EFFLUX SYSTEM PROTEIN CUSB"/>
    <property type="match status" value="1"/>
</dbReference>
<dbReference type="Gene3D" id="2.40.50.320">
    <property type="entry name" value="Copper binding periplasmic protein CusF"/>
    <property type="match status" value="1"/>
</dbReference>
<evidence type="ECO:0000256" key="3">
    <source>
        <dbReference type="SAM" id="MobiDB-lite"/>
    </source>
</evidence>
<feature type="domain" description="CusB-like three alpha-helical bundle" evidence="4">
    <location>
        <begin position="162"/>
        <end position="209"/>
    </location>
</feature>
<sequence length="526" mass="56710">MKRTWMIFGAPLFLLGLLTGIGATLILPTEGGETSSSTGSAASDEPRILYWVAPMDPNFRRDEPGLSPMGMELIPVYEGEAASGSYIEINPAVINNIGVRTARVHRQAFSQTVNAVGYVRLVDDLTSVVDVRSEGWIENLPVAAIGDQVEAGELLFSIYAPDIATAQSEYLQAVRTGRQVLIDASASRLLALGMTSGQIQALARRGRPATQTSILSPRSGIVTELAVREGAFVRPGNHIMTIADLSEVWVIVDVFEDRIAQIERGQTVRITTGAQRGREWIGEVEYVYPTVDPQSRTVPVRIRLENDDLSLRPDTYVNAVIEAEPRTGVLMVPREAVIRTGQSERVIIHDGEGRFQPARIVTGAESDGMVEILSGIGEGELVVVSSQFLIDSEASLQGVMLRMSPPGEIAGSGHQTDPSARNEPVGGVGVVDALMAGHGMIDITHEPIEALDWPAMSMSFLALEGVSLDGIAIGDRVMFTLQQDNGNWRISAIETLEDDAMDHSGHQMPADEAEDANPHAGHGDHQ</sequence>
<evidence type="ECO:0000256" key="2">
    <source>
        <dbReference type="ARBA" id="ARBA00022448"/>
    </source>
</evidence>
<dbReference type="Pfam" id="PF25954">
    <property type="entry name" value="Beta-barrel_RND_2"/>
    <property type="match status" value="1"/>
</dbReference>
<keyword evidence="2" id="KW-0813">Transport</keyword>
<dbReference type="Gene3D" id="2.40.50.100">
    <property type="match status" value="1"/>
</dbReference>
<dbReference type="InterPro" id="IPR058791">
    <property type="entry name" value="3HB_CusB"/>
</dbReference>
<keyword evidence="8" id="KW-1185">Reference proteome</keyword>
<dbReference type="InterPro" id="IPR021647">
    <property type="entry name" value="CusF_Ec"/>
</dbReference>
<comment type="caution">
    <text evidence="7">The sequence shown here is derived from an EMBL/GenBank/DDBJ whole genome shotgun (WGS) entry which is preliminary data.</text>
</comment>
<reference evidence="7 8" key="1">
    <citation type="submission" date="2024-01" db="EMBL/GenBank/DDBJ databases">
        <title>Hyphobacterium bacterium isolated from marine sediment.</title>
        <authorList>
            <person name="Zhao S."/>
        </authorList>
    </citation>
    <scope>NUCLEOTIDE SEQUENCE [LARGE SCALE GENOMIC DNA]</scope>
    <source>
        <strain evidence="7 8">Y60-23</strain>
    </source>
</reference>
<evidence type="ECO:0000256" key="1">
    <source>
        <dbReference type="ARBA" id="ARBA00009477"/>
    </source>
</evidence>
<evidence type="ECO:0000259" key="5">
    <source>
        <dbReference type="Pfam" id="PF25919"/>
    </source>
</evidence>
<dbReference type="InterPro" id="IPR042230">
    <property type="entry name" value="CusF_sf"/>
</dbReference>
<organism evidence="7 8">
    <name type="scientific">Hyphobacterium marinum</name>
    <dbReference type="NCBI Taxonomy" id="3116574"/>
    <lineage>
        <taxon>Bacteria</taxon>
        <taxon>Pseudomonadati</taxon>
        <taxon>Pseudomonadota</taxon>
        <taxon>Alphaproteobacteria</taxon>
        <taxon>Maricaulales</taxon>
        <taxon>Maricaulaceae</taxon>
        <taxon>Hyphobacterium</taxon>
    </lineage>
</organism>
<dbReference type="EMBL" id="JAZDRO010000001">
    <property type="protein sequence ID" value="MEE2565130.1"/>
    <property type="molecule type" value="Genomic_DNA"/>
</dbReference>
<dbReference type="SUPFAM" id="SSF111369">
    <property type="entry name" value="HlyD-like secretion proteins"/>
    <property type="match status" value="1"/>
</dbReference>
<dbReference type="Gene3D" id="6.10.140.730">
    <property type="match status" value="1"/>
</dbReference>
<evidence type="ECO:0000259" key="6">
    <source>
        <dbReference type="Pfam" id="PF25954"/>
    </source>
</evidence>
<dbReference type="RefSeq" id="WP_330194670.1">
    <property type="nucleotide sequence ID" value="NZ_JAZDRO010000001.1"/>
</dbReference>